<reference evidence="2 3" key="1">
    <citation type="submission" date="2016-04" db="EMBL/GenBank/DDBJ databases">
        <title>ATOL: Assembling a taxonomically balanced genome-scale reconstruction of the evolutionary history of the Enterobacteriaceae.</title>
        <authorList>
            <person name="Plunkett G.III."/>
            <person name="Neeno-Eckwall E.C."/>
            <person name="Glasner J.D."/>
            <person name="Perna N.T."/>
        </authorList>
    </citation>
    <scope>NUCLEOTIDE SEQUENCE [LARGE SCALE GENOMIC DNA]</scope>
    <source>
        <strain evidence="2 3">ATCC 35613</strain>
    </source>
</reference>
<dbReference type="PATRIC" id="fig|1354272.4.peg.3843"/>
<keyword evidence="3" id="KW-1185">Reference proteome</keyword>
<dbReference type="EMBL" id="LXEW01000052">
    <property type="protein sequence ID" value="OAT47345.1"/>
    <property type="molecule type" value="Genomic_DNA"/>
</dbReference>
<dbReference type="AlphaFoldDB" id="A0A1B7JHM8"/>
<evidence type="ECO:0000259" key="1">
    <source>
        <dbReference type="PROSITE" id="PS51707"/>
    </source>
</evidence>
<dbReference type="Gene3D" id="2.40.320.10">
    <property type="entry name" value="Hypothetical Protein Pfu-838710-001"/>
    <property type="match status" value="1"/>
</dbReference>
<dbReference type="PROSITE" id="PS51707">
    <property type="entry name" value="CYTH"/>
    <property type="match status" value="1"/>
</dbReference>
<dbReference type="InterPro" id="IPR008173">
    <property type="entry name" value="Adenylyl_cyclase_CyaB"/>
</dbReference>
<comment type="caution">
    <text evidence="2">The sequence shown here is derived from an EMBL/GenBank/DDBJ whole genome shotgun (WGS) entry which is preliminary data.</text>
</comment>
<dbReference type="InterPro" id="IPR023577">
    <property type="entry name" value="CYTH_domain"/>
</dbReference>
<dbReference type="SMART" id="SM01118">
    <property type="entry name" value="CYTH"/>
    <property type="match status" value="1"/>
</dbReference>
<accession>A0A1B7JHM8</accession>
<name>A0A1B7JHM8_9GAMM</name>
<sequence length="187" mass="21532">MSNHFVGKYEAEIKFRLADPQIFLHQLMQDGAEPFTENNIETDYFFDSQTATLAEQNISMCVREMTPSGIKLWIVKGPSSSECKAINIDDCNHVKNMLITLGYQCNLTASKTRSIYFLKDVHITLDHLADIGWFAEFAIMTDDETLLDTLNQKLLSVAKNYGFDDELIEKRSYKHMFLEKKNKETVN</sequence>
<feature type="domain" description="CYTH" evidence="1">
    <location>
        <begin position="8"/>
        <end position="179"/>
    </location>
</feature>
<proteinExistence type="predicted"/>
<keyword evidence="2" id="KW-0456">Lyase</keyword>
<dbReference type="OrthoDB" id="8443111at2"/>
<dbReference type="EC" id="4.6.1.1" evidence="2"/>
<dbReference type="InterPro" id="IPR033469">
    <property type="entry name" value="CYTH-like_dom_sf"/>
</dbReference>
<dbReference type="RefSeq" id="WP_068910245.1">
    <property type="nucleotide sequence ID" value="NZ_LXEW01000052.1"/>
</dbReference>
<dbReference type="SUPFAM" id="SSF55154">
    <property type="entry name" value="CYTH-like phosphatases"/>
    <property type="match status" value="1"/>
</dbReference>
<gene>
    <name evidence="2" type="ORF">M998_3758</name>
</gene>
<evidence type="ECO:0000313" key="2">
    <source>
        <dbReference type="EMBL" id="OAT47345.1"/>
    </source>
</evidence>
<dbReference type="PANTHER" id="PTHR21028">
    <property type="entry name" value="SI:CH211-156B7.4"/>
    <property type="match status" value="1"/>
</dbReference>
<protein>
    <submittedName>
        <fullName evidence="2">Adenylate cyclase</fullName>
        <ecNumber evidence="2">4.6.1.1</ecNumber>
    </submittedName>
</protein>
<evidence type="ECO:0000313" key="3">
    <source>
        <dbReference type="Proteomes" id="UP000078224"/>
    </source>
</evidence>
<dbReference type="Pfam" id="PF01928">
    <property type="entry name" value="CYTH"/>
    <property type="match status" value="1"/>
</dbReference>
<dbReference type="CDD" id="cd07890">
    <property type="entry name" value="CYTH-like_AC_IV-like"/>
    <property type="match status" value="1"/>
</dbReference>
<dbReference type="Proteomes" id="UP000078224">
    <property type="component" value="Unassembled WGS sequence"/>
</dbReference>
<dbReference type="GO" id="GO:0004016">
    <property type="term" value="F:adenylate cyclase activity"/>
    <property type="evidence" value="ECO:0007669"/>
    <property type="project" value="UniProtKB-EC"/>
</dbReference>
<organism evidence="2 3">
    <name type="scientific">Providencia heimbachae ATCC 35613</name>
    <dbReference type="NCBI Taxonomy" id="1354272"/>
    <lineage>
        <taxon>Bacteria</taxon>
        <taxon>Pseudomonadati</taxon>
        <taxon>Pseudomonadota</taxon>
        <taxon>Gammaproteobacteria</taxon>
        <taxon>Enterobacterales</taxon>
        <taxon>Morganellaceae</taxon>
        <taxon>Providencia</taxon>
    </lineage>
</organism>
<dbReference type="PANTHER" id="PTHR21028:SF2">
    <property type="entry name" value="CYTH DOMAIN-CONTAINING PROTEIN"/>
    <property type="match status" value="1"/>
</dbReference>